<evidence type="ECO:0000256" key="2">
    <source>
        <dbReference type="ARBA" id="ARBA00023002"/>
    </source>
</evidence>
<dbReference type="InterPro" id="IPR002347">
    <property type="entry name" value="SDR_fam"/>
</dbReference>
<evidence type="ECO:0000256" key="3">
    <source>
        <dbReference type="ARBA" id="ARBA00037096"/>
    </source>
</evidence>
<dbReference type="PANTHER" id="PTHR44196:SF1">
    <property type="entry name" value="DEHYDROGENASE_REDUCTASE SDR FAMILY MEMBER 7B"/>
    <property type="match status" value="1"/>
</dbReference>
<evidence type="ECO:0000313" key="6">
    <source>
        <dbReference type="Proteomes" id="UP000192223"/>
    </source>
</evidence>
<dbReference type="NCBIfam" id="NF004825">
    <property type="entry name" value="PRK06181.1"/>
    <property type="match status" value="1"/>
</dbReference>
<keyword evidence="6" id="KW-1185">Reference proteome</keyword>
<dbReference type="GeneID" id="108733879"/>
<dbReference type="FunFam" id="3.40.50.720:FF:000047">
    <property type="entry name" value="NADP-dependent L-serine/L-allo-threonine dehydrogenase"/>
    <property type="match status" value="1"/>
</dbReference>
<dbReference type="AlphaFoldDB" id="A0A1W4WJT9"/>
<dbReference type="GO" id="GO:0016616">
    <property type="term" value="F:oxidoreductase activity, acting on the CH-OH group of donors, NAD or NADP as acceptor"/>
    <property type="evidence" value="ECO:0007669"/>
    <property type="project" value="UniProtKB-ARBA"/>
</dbReference>
<evidence type="ECO:0000256" key="4">
    <source>
        <dbReference type="RuleBase" id="RU000363"/>
    </source>
</evidence>
<dbReference type="Gene3D" id="3.40.50.720">
    <property type="entry name" value="NAD(P)-binding Rossmann-like Domain"/>
    <property type="match status" value="1"/>
</dbReference>
<proteinExistence type="inferred from homology"/>
<dbReference type="KEGG" id="apln:108733879"/>
<keyword evidence="2" id="KW-0560">Oxidoreductase</keyword>
<dbReference type="PROSITE" id="PS00061">
    <property type="entry name" value="ADH_SHORT"/>
    <property type="match status" value="1"/>
</dbReference>
<dbReference type="CDD" id="cd05332">
    <property type="entry name" value="11beta-HSD1_like_SDR_c"/>
    <property type="match status" value="1"/>
</dbReference>
<dbReference type="STRING" id="224129.A0A1W4WJT9"/>
<accession>A0A1W4WJT9</accession>
<keyword evidence="5" id="KW-1133">Transmembrane helix</keyword>
<reference evidence="7" key="1">
    <citation type="submission" date="2025-08" db="UniProtKB">
        <authorList>
            <consortium name="RefSeq"/>
        </authorList>
    </citation>
    <scope>IDENTIFICATION</scope>
    <source>
        <tissue evidence="7">Entire body</tissue>
    </source>
</reference>
<gene>
    <name evidence="7" type="primary">LOC108733879</name>
</gene>
<name>A0A1W4WJT9_AGRPL</name>
<dbReference type="OrthoDB" id="5307821at2759"/>
<dbReference type="SUPFAM" id="SSF51735">
    <property type="entry name" value="NAD(P)-binding Rossmann-fold domains"/>
    <property type="match status" value="1"/>
</dbReference>
<dbReference type="PRINTS" id="PR00080">
    <property type="entry name" value="SDRFAMILY"/>
</dbReference>
<sequence length="321" mass="35547">MADSEILISIKKAFQYLYNILGTTAFSFAIPVIMFKVIRSIYFNQNQKTLAGKVVVITGASSGLGEALSHEFYKNGSQVILCARRRQELERVRNDLLQMYSTTPTHPPIIIPLDLSDLTSLENVVEKILSITSHVDILINNAGISHRGTVVNTNVEVDKKIMTVNYFGTITLTKALLPSMIKRQIGHIVMISSVQGLIALPNRSAYSASKHALQAFSDSLRAEVAASNIFVTVISPGYIKTSLSINALTASGKKYSKMDDTTAKGFNPEDVAKEVIQAIIQKKNEVIVSSSIPRIVIILRKYFPWLYFFIMAKRATKLETT</sequence>
<organism evidence="6 7">
    <name type="scientific">Agrilus planipennis</name>
    <name type="common">Emerald ash borer</name>
    <name type="synonym">Agrilus marcopoli</name>
    <dbReference type="NCBI Taxonomy" id="224129"/>
    <lineage>
        <taxon>Eukaryota</taxon>
        <taxon>Metazoa</taxon>
        <taxon>Ecdysozoa</taxon>
        <taxon>Arthropoda</taxon>
        <taxon>Hexapoda</taxon>
        <taxon>Insecta</taxon>
        <taxon>Pterygota</taxon>
        <taxon>Neoptera</taxon>
        <taxon>Endopterygota</taxon>
        <taxon>Coleoptera</taxon>
        <taxon>Polyphaga</taxon>
        <taxon>Elateriformia</taxon>
        <taxon>Buprestoidea</taxon>
        <taxon>Buprestidae</taxon>
        <taxon>Agrilinae</taxon>
        <taxon>Agrilus</taxon>
    </lineage>
</organism>
<comment type="function">
    <text evidence="3">Putative oxidoreductase.</text>
</comment>
<dbReference type="InterPro" id="IPR036291">
    <property type="entry name" value="NAD(P)-bd_dom_sf"/>
</dbReference>
<dbReference type="InterPro" id="IPR020904">
    <property type="entry name" value="Sc_DH/Rdtase_CS"/>
</dbReference>
<dbReference type="PIRSF" id="PIRSF000126">
    <property type="entry name" value="11-beta-HSD1"/>
    <property type="match status" value="1"/>
</dbReference>
<dbReference type="GO" id="GO:0016020">
    <property type="term" value="C:membrane"/>
    <property type="evidence" value="ECO:0007669"/>
    <property type="project" value="TreeGrafter"/>
</dbReference>
<feature type="transmembrane region" description="Helical" evidence="5">
    <location>
        <begin position="16"/>
        <end position="38"/>
    </location>
</feature>
<comment type="similarity">
    <text evidence="1 4">Belongs to the short-chain dehydrogenases/reductases (SDR) family.</text>
</comment>
<dbReference type="Proteomes" id="UP000192223">
    <property type="component" value="Unplaced"/>
</dbReference>
<dbReference type="RefSeq" id="XP_018320727.1">
    <property type="nucleotide sequence ID" value="XM_018465225.2"/>
</dbReference>
<dbReference type="FunCoup" id="A0A1W4WJT9">
    <property type="interactions" value="97"/>
</dbReference>
<keyword evidence="5" id="KW-0472">Membrane</keyword>
<evidence type="ECO:0000313" key="7">
    <source>
        <dbReference type="RefSeq" id="XP_018320727.1"/>
    </source>
</evidence>
<keyword evidence="5" id="KW-0812">Transmembrane</keyword>
<evidence type="ECO:0000256" key="5">
    <source>
        <dbReference type="SAM" id="Phobius"/>
    </source>
</evidence>
<dbReference type="Pfam" id="PF00106">
    <property type="entry name" value="adh_short"/>
    <property type="match status" value="1"/>
</dbReference>
<dbReference type="PANTHER" id="PTHR44196">
    <property type="entry name" value="DEHYDROGENASE/REDUCTASE SDR FAMILY MEMBER 7B"/>
    <property type="match status" value="1"/>
</dbReference>
<protein>
    <submittedName>
        <fullName evidence="7">Dehydrogenase/reductase SDR family protein 7-like</fullName>
    </submittedName>
</protein>
<dbReference type="PRINTS" id="PR00081">
    <property type="entry name" value="GDHRDH"/>
</dbReference>
<dbReference type="InParanoid" id="A0A1W4WJT9"/>
<evidence type="ECO:0000256" key="1">
    <source>
        <dbReference type="ARBA" id="ARBA00006484"/>
    </source>
</evidence>